<sequence>MEALMAAITNITTQIMTMQADLGTCKTRLDQWEQPNQNAPPPLLPRRNVQPAAPRDPRQEEEPPDLQQPQQQQFQPPSPPDPIQAANDIMQRNQAYRNRFRDDERNLSPEDKGETIFLGEHVMDKGETIFHDLFILDLNLLTISWNDRATLEDEQVEPPDYLDHSSPGRAHHTICRMKLSSSTTRHLGATKTAPLPFSCLKAKERKLSFYGEALAFSARNVSFPFNLDPSSILRDPKRPKQEKALEESYNLTAKTREASTLMPNG</sequence>
<dbReference type="Gramene" id="Al_scaffold_0007_3067">
    <property type="protein sequence ID" value="Al_scaffold_0007_3067"/>
    <property type="gene ID" value="Al_scaffold_0007_3067"/>
</dbReference>
<accession>D7MHL3</accession>
<dbReference type="Proteomes" id="UP000008694">
    <property type="component" value="Unassembled WGS sequence"/>
</dbReference>
<organism evidence="3">
    <name type="scientific">Arabidopsis lyrata subsp. lyrata</name>
    <name type="common">Lyre-leaved rock-cress</name>
    <dbReference type="NCBI Taxonomy" id="81972"/>
    <lineage>
        <taxon>Eukaryota</taxon>
        <taxon>Viridiplantae</taxon>
        <taxon>Streptophyta</taxon>
        <taxon>Embryophyta</taxon>
        <taxon>Tracheophyta</taxon>
        <taxon>Spermatophyta</taxon>
        <taxon>Magnoliopsida</taxon>
        <taxon>eudicotyledons</taxon>
        <taxon>Gunneridae</taxon>
        <taxon>Pentapetalae</taxon>
        <taxon>rosids</taxon>
        <taxon>malvids</taxon>
        <taxon>Brassicales</taxon>
        <taxon>Brassicaceae</taxon>
        <taxon>Camelineae</taxon>
        <taxon>Arabidopsis</taxon>
    </lineage>
</organism>
<gene>
    <name evidence="2" type="ORF">ARALYDRAFT_659012</name>
</gene>
<proteinExistence type="predicted"/>
<protein>
    <submittedName>
        <fullName evidence="2">Predicted protein</fullName>
    </submittedName>
</protein>
<evidence type="ECO:0000256" key="1">
    <source>
        <dbReference type="SAM" id="MobiDB-lite"/>
    </source>
</evidence>
<feature type="compositionally biased region" description="Low complexity" evidence="1">
    <location>
        <begin position="65"/>
        <end position="75"/>
    </location>
</feature>
<dbReference type="HOGENOM" id="CLU_1051066_0_0_1"/>
<name>D7MHL3_ARALL</name>
<keyword evidence="3" id="KW-1185">Reference proteome</keyword>
<evidence type="ECO:0000313" key="2">
    <source>
        <dbReference type="EMBL" id="EFH46658.1"/>
    </source>
</evidence>
<evidence type="ECO:0000313" key="3">
    <source>
        <dbReference type="Proteomes" id="UP000008694"/>
    </source>
</evidence>
<feature type="region of interest" description="Disordered" evidence="1">
    <location>
        <begin position="32"/>
        <end position="85"/>
    </location>
</feature>
<dbReference type="AlphaFoldDB" id="D7MHL3"/>
<dbReference type="EMBL" id="GL348719">
    <property type="protein sequence ID" value="EFH46658.1"/>
    <property type="molecule type" value="Genomic_DNA"/>
</dbReference>
<reference evidence="3" key="1">
    <citation type="journal article" date="2011" name="Nat. Genet.">
        <title>The Arabidopsis lyrata genome sequence and the basis of rapid genome size change.</title>
        <authorList>
            <person name="Hu T.T."/>
            <person name="Pattyn P."/>
            <person name="Bakker E.G."/>
            <person name="Cao J."/>
            <person name="Cheng J.-F."/>
            <person name="Clark R.M."/>
            <person name="Fahlgren N."/>
            <person name="Fawcett J.A."/>
            <person name="Grimwood J."/>
            <person name="Gundlach H."/>
            <person name="Haberer G."/>
            <person name="Hollister J.D."/>
            <person name="Ossowski S."/>
            <person name="Ottilar R.P."/>
            <person name="Salamov A.A."/>
            <person name="Schneeberger K."/>
            <person name="Spannagl M."/>
            <person name="Wang X."/>
            <person name="Yang L."/>
            <person name="Nasrallah M.E."/>
            <person name="Bergelson J."/>
            <person name="Carrington J.C."/>
            <person name="Gaut B.S."/>
            <person name="Schmutz J."/>
            <person name="Mayer K.F.X."/>
            <person name="Van de Peer Y."/>
            <person name="Grigoriev I.V."/>
            <person name="Nordborg M."/>
            <person name="Weigel D."/>
            <person name="Guo Y.-L."/>
        </authorList>
    </citation>
    <scope>NUCLEOTIDE SEQUENCE [LARGE SCALE GENOMIC DNA]</scope>
    <source>
        <strain evidence="3">cv. MN47</strain>
    </source>
</reference>